<keyword evidence="2" id="KW-0472">Membrane</keyword>
<dbReference type="AlphaFoldDB" id="A0A815F2A8"/>
<comment type="caution">
    <text evidence="3">The sequence shown here is derived from an EMBL/GenBank/DDBJ whole genome shotgun (WGS) entry which is preliminary data.</text>
</comment>
<organism evidence="3 9">
    <name type="scientific">Adineta steineri</name>
    <dbReference type="NCBI Taxonomy" id="433720"/>
    <lineage>
        <taxon>Eukaryota</taxon>
        <taxon>Metazoa</taxon>
        <taxon>Spiralia</taxon>
        <taxon>Gnathifera</taxon>
        <taxon>Rotifera</taxon>
        <taxon>Eurotatoria</taxon>
        <taxon>Bdelloidea</taxon>
        <taxon>Adinetida</taxon>
        <taxon>Adinetidae</taxon>
        <taxon>Adineta</taxon>
    </lineage>
</organism>
<dbReference type="Proteomes" id="UP000663845">
    <property type="component" value="Unassembled WGS sequence"/>
</dbReference>
<dbReference type="Proteomes" id="UP000663844">
    <property type="component" value="Unassembled WGS sequence"/>
</dbReference>
<feature type="transmembrane region" description="Helical" evidence="2">
    <location>
        <begin position="6"/>
        <end position="33"/>
    </location>
</feature>
<feature type="region of interest" description="Disordered" evidence="1">
    <location>
        <begin position="92"/>
        <end position="115"/>
    </location>
</feature>
<feature type="transmembrane region" description="Helical" evidence="2">
    <location>
        <begin position="347"/>
        <end position="371"/>
    </location>
</feature>
<evidence type="ECO:0000256" key="2">
    <source>
        <dbReference type="SAM" id="Phobius"/>
    </source>
</evidence>
<feature type="region of interest" description="Disordered" evidence="1">
    <location>
        <begin position="132"/>
        <end position="160"/>
    </location>
</feature>
<dbReference type="Proteomes" id="UP000663881">
    <property type="component" value="Unassembled WGS sequence"/>
</dbReference>
<proteinExistence type="predicted"/>
<dbReference type="EMBL" id="CAJNOG010000883">
    <property type="protein sequence ID" value="CAF1376628.1"/>
    <property type="molecule type" value="Genomic_DNA"/>
</dbReference>
<evidence type="ECO:0000313" key="3">
    <source>
        <dbReference type="EMBL" id="CAF1322594.1"/>
    </source>
</evidence>
<evidence type="ECO:0000313" key="6">
    <source>
        <dbReference type="EMBL" id="CAF3725963.1"/>
    </source>
</evidence>
<feature type="transmembrane region" description="Helical" evidence="2">
    <location>
        <begin position="182"/>
        <end position="201"/>
    </location>
</feature>
<sequence length="445" mass="48524">MAWSYWAWVGCSVGTSVGIFVLTLVVLLILLFANDTIFYAIVAQLLNIERCYIDAHHNIIHNNQNIHFSTDVVQNYIITAVLEAKQIQQGFTGTKDTGSDSKLPGNEQSNSQKPEEGMKNFVAKIFENVSNTSAETKPKTEPEASSKAEPERSPESESHPEHMRAVLNVYGKYIAVNKKGSLIFLMTLTTIIISGALIAAFNSLVLTTSSVYVDGPCPTLGLMECFCGSNYTYFTCNTGQTASFPLDVHSGSCFRWVARDLTTSDITTQLGVTTGILVAFGSMAQAIIRIYLLAFNKRLSIATGLHHIAAKTIGINRDTARTRCCCCNLPWHCSACNLSLFKNPAAVILVTAIYIAIPFLMIPGVIMLYYYQLSVTSLTFVVLIVIAIVCILSIVWIMVQENEASSNIPGGWKDAGKLIQTVARNGTNVTKGGMSLSKNPISSDK</sequence>
<evidence type="ECO:0000313" key="4">
    <source>
        <dbReference type="EMBL" id="CAF1370048.1"/>
    </source>
</evidence>
<feature type="compositionally biased region" description="Basic and acidic residues" evidence="1">
    <location>
        <begin position="136"/>
        <end position="160"/>
    </location>
</feature>
<name>A0A815F2A8_9BILA</name>
<protein>
    <submittedName>
        <fullName evidence="3">Uncharacterized protein</fullName>
    </submittedName>
</protein>
<dbReference type="EMBL" id="CAJOAZ010000885">
    <property type="protein sequence ID" value="CAF3729432.1"/>
    <property type="molecule type" value="Genomic_DNA"/>
</dbReference>
<evidence type="ECO:0000256" key="1">
    <source>
        <dbReference type="SAM" id="MobiDB-lite"/>
    </source>
</evidence>
<feature type="transmembrane region" description="Helical" evidence="2">
    <location>
        <begin position="270"/>
        <end position="292"/>
    </location>
</feature>
<dbReference type="Proteomes" id="UP000663868">
    <property type="component" value="Unassembled WGS sequence"/>
</dbReference>
<evidence type="ECO:0000313" key="7">
    <source>
        <dbReference type="EMBL" id="CAF3729432.1"/>
    </source>
</evidence>
<dbReference type="EMBL" id="CAJOBB010000709">
    <property type="protein sequence ID" value="CAF3735586.1"/>
    <property type="molecule type" value="Genomic_DNA"/>
</dbReference>
<keyword evidence="2" id="KW-1133">Transmembrane helix</keyword>
<dbReference type="Proteomes" id="UP000663891">
    <property type="component" value="Unassembled WGS sequence"/>
</dbReference>
<dbReference type="EMBL" id="CAJOAY010000737">
    <property type="protein sequence ID" value="CAF3725963.1"/>
    <property type="molecule type" value="Genomic_DNA"/>
</dbReference>
<evidence type="ECO:0000313" key="5">
    <source>
        <dbReference type="EMBL" id="CAF1376628.1"/>
    </source>
</evidence>
<gene>
    <name evidence="3" type="ORF">IZO911_LOCUS35232</name>
    <name evidence="5" type="ORF">JYZ213_LOCUS36426</name>
    <name evidence="8" type="ORF">KXQ929_LOCUS13332</name>
    <name evidence="6" type="ORF">OKA104_LOCUS14168</name>
    <name evidence="7" type="ORF">OXD698_LOCUS14175</name>
    <name evidence="4" type="ORF">VCS650_LOCUS34808</name>
</gene>
<dbReference type="OrthoDB" id="10037203at2759"/>
<evidence type="ECO:0000313" key="9">
    <source>
        <dbReference type="Proteomes" id="UP000663860"/>
    </source>
</evidence>
<keyword evidence="2" id="KW-0812">Transmembrane</keyword>
<accession>A0A815F2A8</accession>
<dbReference type="EMBL" id="CAJNON010000752">
    <property type="protein sequence ID" value="CAF1370048.1"/>
    <property type="molecule type" value="Genomic_DNA"/>
</dbReference>
<feature type="transmembrane region" description="Helical" evidence="2">
    <location>
        <begin position="377"/>
        <end position="399"/>
    </location>
</feature>
<evidence type="ECO:0000313" key="8">
    <source>
        <dbReference type="EMBL" id="CAF3735586.1"/>
    </source>
</evidence>
<dbReference type="EMBL" id="CAJNOE010000738">
    <property type="protein sequence ID" value="CAF1322594.1"/>
    <property type="molecule type" value="Genomic_DNA"/>
</dbReference>
<dbReference type="Proteomes" id="UP000663860">
    <property type="component" value="Unassembled WGS sequence"/>
</dbReference>
<reference evidence="3" key="1">
    <citation type="submission" date="2021-02" db="EMBL/GenBank/DDBJ databases">
        <authorList>
            <person name="Nowell W R."/>
        </authorList>
    </citation>
    <scope>NUCLEOTIDE SEQUENCE</scope>
</reference>